<dbReference type="PANTHER" id="PTHR43273">
    <property type="entry name" value="ANAEROBIC SULFATASE-MATURATING ENZYME HOMOLOG ASLB-RELATED"/>
    <property type="match status" value="1"/>
</dbReference>
<accession>A0A1B2ICK9</accession>
<dbReference type="Gene3D" id="3.20.20.70">
    <property type="entry name" value="Aldolase class I"/>
    <property type="match status" value="1"/>
</dbReference>
<dbReference type="GO" id="GO:0016491">
    <property type="term" value="F:oxidoreductase activity"/>
    <property type="evidence" value="ECO:0007669"/>
    <property type="project" value="InterPro"/>
</dbReference>
<dbReference type="Proteomes" id="UP000201594">
    <property type="component" value="Segment"/>
</dbReference>
<comment type="cofactor">
    <cofactor evidence="1">
        <name>[4Fe-4S] cluster</name>
        <dbReference type="ChEBI" id="CHEBI:49883"/>
    </cofactor>
</comment>
<evidence type="ECO:0000313" key="8">
    <source>
        <dbReference type="EMBL" id="ANZ49007.1"/>
    </source>
</evidence>
<dbReference type="GeneID" id="29061761"/>
<proteinExistence type="predicted"/>
<dbReference type="Pfam" id="PF04055">
    <property type="entry name" value="Radical_SAM"/>
    <property type="match status" value="1"/>
</dbReference>
<dbReference type="EMBL" id="KX397367">
    <property type="protein sequence ID" value="ANZ49007.1"/>
    <property type="molecule type" value="Genomic_DNA"/>
</dbReference>
<dbReference type="InterPro" id="IPR007197">
    <property type="entry name" value="rSAM"/>
</dbReference>
<dbReference type="PROSITE" id="PS51918">
    <property type="entry name" value="RADICAL_SAM"/>
    <property type="match status" value="1"/>
</dbReference>
<keyword evidence="5" id="KW-0408">Iron</keyword>
<sequence length="291" mass="33048">MHDTPKSSATMIDIALTSKCNLNCSFCGGAAHMAKGDVSKTKHKEAMVDIIKENPQVEEFLWTGGEPLLAYQKLVDFVGEAREQVPSAKHLLFTNGRKLKLSQLDFLKTFDRIIVSIDHFEGGERSLMAFVEEGAHEAFEVMHALDNVVTWGVLTREHVSKPRWFEDTMRLHAALHHLRVGAMTLTFDKLMHKALNQDHVLNFIYGYKRIEEQMQHLNSVNGINTVFRLEKFFDHTNCNACGQLKLVEPNGDIKHNENVDFYVNSGCNAMAQIIGVEAYKYLHTYLNLPQS</sequence>
<evidence type="ECO:0000256" key="5">
    <source>
        <dbReference type="ARBA" id="ARBA00023004"/>
    </source>
</evidence>
<dbReference type="PANTHER" id="PTHR43273:SF8">
    <property type="entry name" value="RADICAL SAM DOMAIN PROTEIN"/>
    <property type="match status" value="1"/>
</dbReference>
<keyword evidence="6" id="KW-0411">Iron-sulfur</keyword>
<evidence type="ECO:0000256" key="1">
    <source>
        <dbReference type="ARBA" id="ARBA00001966"/>
    </source>
</evidence>
<dbReference type="InterPro" id="IPR023867">
    <property type="entry name" value="Sulphatase_maturase_rSAM"/>
</dbReference>
<dbReference type="KEGG" id="vg:29061761"/>
<evidence type="ECO:0000259" key="7">
    <source>
        <dbReference type="PROSITE" id="PS51918"/>
    </source>
</evidence>
<dbReference type="PROSITE" id="PS01305">
    <property type="entry name" value="MOAA_NIFB_PQQE"/>
    <property type="match status" value="1"/>
</dbReference>
<name>A0A1B2ICK9_9CAUD</name>
<keyword evidence="2" id="KW-0004">4Fe-4S</keyword>
<evidence type="ECO:0000313" key="9">
    <source>
        <dbReference type="Proteomes" id="UP000201594"/>
    </source>
</evidence>
<evidence type="ECO:0000256" key="6">
    <source>
        <dbReference type="ARBA" id="ARBA00023014"/>
    </source>
</evidence>
<dbReference type="GO" id="GO:0051539">
    <property type="term" value="F:4 iron, 4 sulfur cluster binding"/>
    <property type="evidence" value="ECO:0007669"/>
    <property type="project" value="UniProtKB-KW"/>
</dbReference>
<gene>
    <name evidence="8" type="ORF">EARLPHILLIPIV_158</name>
</gene>
<protein>
    <submittedName>
        <fullName evidence="8">Putative radical SAM superfamily protein</fullName>
    </submittedName>
</protein>
<dbReference type="InterPro" id="IPR013785">
    <property type="entry name" value="Aldolase_TIM"/>
</dbReference>
<feature type="domain" description="Radical SAM core" evidence="7">
    <location>
        <begin position="4"/>
        <end position="224"/>
    </location>
</feature>
<dbReference type="CDD" id="cd01335">
    <property type="entry name" value="Radical_SAM"/>
    <property type="match status" value="1"/>
</dbReference>
<organism evidence="8 9">
    <name type="scientific">Erwinia phage vB_EamM_EarlPhillipIV</name>
    <dbReference type="NCBI Taxonomy" id="1883372"/>
    <lineage>
        <taxon>Viruses</taxon>
        <taxon>Duplodnaviria</taxon>
        <taxon>Heunggongvirae</taxon>
        <taxon>Uroviricota</taxon>
        <taxon>Caudoviricetes</taxon>
        <taxon>Chimalliviridae</taxon>
        <taxon>Derbicusvirus</taxon>
        <taxon>Derbicusvirus derbicus</taxon>
    </lineage>
</organism>
<evidence type="ECO:0000256" key="4">
    <source>
        <dbReference type="ARBA" id="ARBA00022723"/>
    </source>
</evidence>
<evidence type="ECO:0000256" key="3">
    <source>
        <dbReference type="ARBA" id="ARBA00022691"/>
    </source>
</evidence>
<reference evidence="9" key="1">
    <citation type="submission" date="2016-06" db="EMBL/GenBank/DDBJ databases">
        <authorList>
            <person name="Berg J.A."/>
            <person name="Buchanan A.L."/>
            <person name="Choi M.C."/>
            <person name="Sharma R."/>
            <person name="Tatlow P."/>
            <person name="Allen R.C."/>
            <person name="Bloomfield T.J."/>
            <person name="Buhler B."/>
            <person name="Bybee R.N."/>
            <person name="Duncan S."/>
            <person name="Fuhriman D.A."/>
            <person name="Harris N."/>
            <person name="Hilton J.A."/>
            <person name="Hurst E."/>
            <person name="James B.D."/>
            <person name="Knabe B.K."/>
            <person name="Pollock S.V."/>
            <person name="Ririe D.B."/>
            <person name="Rogers S.L."/>
            <person name="Stephenson M.B."/>
            <person name="Thompson S.E."/>
            <person name="Usher B.K."/>
            <person name="Ward A.T."/>
            <person name="Webb C.J."/>
            <person name="Wells M.J."/>
            <person name="Wright C.K."/>
            <person name="Breakwell D.P."/>
            <person name="Hope S."/>
            <person name="Grose J.H."/>
        </authorList>
    </citation>
    <scope>NUCLEOTIDE SEQUENCE [LARGE SCALE GENOMIC DNA]</scope>
</reference>
<keyword evidence="3" id="KW-0949">S-adenosyl-L-methionine</keyword>
<dbReference type="GO" id="GO:0046872">
    <property type="term" value="F:metal ion binding"/>
    <property type="evidence" value="ECO:0007669"/>
    <property type="project" value="UniProtKB-KW"/>
</dbReference>
<dbReference type="OrthoDB" id="6992at10239"/>
<keyword evidence="4" id="KW-0479">Metal-binding</keyword>
<dbReference type="SUPFAM" id="SSF102114">
    <property type="entry name" value="Radical SAM enzymes"/>
    <property type="match status" value="1"/>
</dbReference>
<evidence type="ECO:0000256" key="2">
    <source>
        <dbReference type="ARBA" id="ARBA00022485"/>
    </source>
</evidence>
<dbReference type="InterPro" id="IPR000385">
    <property type="entry name" value="MoaA_NifB_PqqE_Fe-S-bd_CS"/>
</dbReference>
<dbReference type="SFLD" id="SFLDS00029">
    <property type="entry name" value="Radical_SAM"/>
    <property type="match status" value="1"/>
</dbReference>
<dbReference type="InterPro" id="IPR058240">
    <property type="entry name" value="rSAM_sf"/>
</dbReference>
<dbReference type="SFLD" id="SFLDG01067">
    <property type="entry name" value="SPASM/twitch_domain_containing"/>
    <property type="match status" value="1"/>
</dbReference>
<dbReference type="RefSeq" id="YP_009278470.1">
    <property type="nucleotide sequence ID" value="NC_031007.1"/>
</dbReference>